<dbReference type="OMA" id="VPLQACK"/>
<dbReference type="FunCoup" id="A0A287JPA2">
    <property type="interactions" value="1"/>
</dbReference>
<evidence type="ECO:0000313" key="7">
    <source>
        <dbReference type="EnsemblPlants" id="HORVU.MOREX.r3.2HG0211380.1.CDS1"/>
    </source>
</evidence>
<dbReference type="GO" id="GO:0016020">
    <property type="term" value="C:membrane"/>
    <property type="evidence" value="ECO:0007669"/>
    <property type="project" value="UniProtKB-SubCell"/>
</dbReference>
<dbReference type="Proteomes" id="UP000011116">
    <property type="component" value="Chromosome 2H"/>
</dbReference>
<keyword evidence="8" id="KW-1185">Reference proteome</keyword>
<reference evidence="7" key="2">
    <citation type="submission" date="2020-10" db="EMBL/GenBank/DDBJ databases">
        <authorList>
            <person name="Scholz U."/>
            <person name="Mascher M."/>
            <person name="Fiebig A."/>
        </authorList>
    </citation>
    <scope>NUCLEOTIDE SEQUENCE [LARGE SCALE GENOMIC DNA]</scope>
    <source>
        <strain evidence="7">cv. Morex</strain>
    </source>
</reference>
<dbReference type="Gramene" id="HORVU.MOREX.r2.2HG0175770.1">
    <property type="protein sequence ID" value="HORVU.MOREX.r2.2HG0175770.1.CDS.1"/>
    <property type="gene ID" value="HORVU.MOREX.r2.2HG0175770"/>
</dbReference>
<comment type="subcellular location">
    <subcellularLocation>
        <location evidence="1">Membrane</location>
        <topology evidence="1">Single-pass type I membrane protein</topology>
    </subcellularLocation>
</comment>
<dbReference type="InterPro" id="IPR001611">
    <property type="entry name" value="Leu-rich_rpt"/>
</dbReference>
<dbReference type="InterPro" id="IPR032675">
    <property type="entry name" value="LRR_dom_sf"/>
</dbReference>
<dbReference type="SMR" id="A0A287JPA2"/>
<evidence type="ECO:0000256" key="2">
    <source>
        <dbReference type="ARBA" id="ARBA00022692"/>
    </source>
</evidence>
<dbReference type="Gene3D" id="3.80.10.10">
    <property type="entry name" value="Ribonuclease Inhibitor"/>
    <property type="match status" value="1"/>
</dbReference>
<reference evidence="7" key="3">
    <citation type="submission" date="2022-01" db="UniProtKB">
        <authorList>
            <consortium name="EnsemblPlants"/>
        </authorList>
    </citation>
    <scope>IDENTIFICATION</scope>
    <source>
        <strain evidence="7">subsp. vulgare</strain>
    </source>
</reference>
<dbReference type="Pfam" id="PF00560">
    <property type="entry name" value="LRR_1"/>
    <property type="match status" value="1"/>
</dbReference>
<keyword evidence="4" id="KW-1133">Transmembrane helix</keyword>
<proteinExistence type="predicted"/>
<protein>
    <submittedName>
        <fullName evidence="7">Uncharacterized protein</fullName>
    </submittedName>
</protein>
<dbReference type="InParanoid" id="A0A287JPA2"/>
<keyword evidence="2" id="KW-0812">Transmembrane</keyword>
<keyword evidence="6" id="KW-0325">Glycoprotein</keyword>
<keyword evidence="3" id="KW-0732">Signal</keyword>
<dbReference type="STRING" id="112509.A0A287JPA2"/>
<evidence type="ECO:0000313" key="8">
    <source>
        <dbReference type="Proteomes" id="UP000011116"/>
    </source>
</evidence>
<evidence type="ECO:0000256" key="1">
    <source>
        <dbReference type="ARBA" id="ARBA00004479"/>
    </source>
</evidence>
<dbReference type="Gramene" id="HORVU.MOREX.r3.2HG0211380.1">
    <property type="protein sequence ID" value="HORVU.MOREX.r3.2HG0211380.1.CDS1"/>
    <property type="gene ID" value="HORVU.MOREX.r3.2HG0211380"/>
</dbReference>
<dbReference type="PANTHER" id="PTHR48063">
    <property type="entry name" value="LRR RECEPTOR-LIKE KINASE"/>
    <property type="match status" value="1"/>
</dbReference>
<dbReference type="ExpressionAtlas" id="A0A287JPA2">
    <property type="expression patterns" value="baseline"/>
</dbReference>
<sequence length="155" mass="17360">MSSLEVLNLAHNDLNGFIPSSLTKLTFISKFDVSYNNLTGDIPTGGQFSTFTSESFMGNAALCLRRDGPCFGQVTFEGTENNGTDTISTMPAMTYITAEAGFAFGLLTICNTLFFARAWRAAYFLAVDRFFDMLYVIIMVKVNKLRRKWEDKEHT</sequence>
<organism evidence="7 8">
    <name type="scientific">Hordeum vulgare subsp. vulgare</name>
    <name type="common">Domesticated barley</name>
    <dbReference type="NCBI Taxonomy" id="112509"/>
    <lineage>
        <taxon>Eukaryota</taxon>
        <taxon>Viridiplantae</taxon>
        <taxon>Streptophyta</taxon>
        <taxon>Embryophyta</taxon>
        <taxon>Tracheophyta</taxon>
        <taxon>Spermatophyta</taxon>
        <taxon>Magnoliopsida</taxon>
        <taxon>Liliopsida</taxon>
        <taxon>Poales</taxon>
        <taxon>Poaceae</taxon>
        <taxon>BOP clade</taxon>
        <taxon>Pooideae</taxon>
        <taxon>Triticodae</taxon>
        <taxon>Triticeae</taxon>
        <taxon>Hordeinae</taxon>
        <taxon>Hordeum</taxon>
    </lineage>
</organism>
<name>A0A287JPA2_HORVV</name>
<evidence type="ECO:0000256" key="4">
    <source>
        <dbReference type="ARBA" id="ARBA00022989"/>
    </source>
</evidence>
<evidence type="ECO:0000256" key="5">
    <source>
        <dbReference type="ARBA" id="ARBA00023136"/>
    </source>
</evidence>
<dbReference type="SUPFAM" id="SSF52058">
    <property type="entry name" value="L domain-like"/>
    <property type="match status" value="1"/>
</dbReference>
<keyword evidence="5" id="KW-0472">Membrane</keyword>
<dbReference type="PANTHER" id="PTHR48063:SF46">
    <property type="entry name" value="LEUCINE-RICH REPEAT-CONTAINING N-TERMINAL PLANT-TYPE DOMAIN-CONTAINING PROTEIN"/>
    <property type="match status" value="1"/>
</dbReference>
<dbReference type="AlphaFoldDB" id="A0A287JPA2"/>
<dbReference type="InterPro" id="IPR046956">
    <property type="entry name" value="RLP23-like"/>
</dbReference>
<evidence type="ECO:0000256" key="3">
    <source>
        <dbReference type="ARBA" id="ARBA00022729"/>
    </source>
</evidence>
<accession>A0A287JPA2</accession>
<reference evidence="8" key="1">
    <citation type="journal article" date="2012" name="Nature">
        <title>A physical, genetic and functional sequence assembly of the barley genome.</title>
        <authorList>
            <consortium name="The International Barley Genome Sequencing Consortium"/>
            <person name="Mayer K.F."/>
            <person name="Waugh R."/>
            <person name="Brown J.W."/>
            <person name="Schulman A."/>
            <person name="Langridge P."/>
            <person name="Platzer M."/>
            <person name="Fincher G.B."/>
            <person name="Muehlbauer G.J."/>
            <person name="Sato K."/>
            <person name="Close T.J."/>
            <person name="Wise R.P."/>
            <person name="Stein N."/>
        </authorList>
    </citation>
    <scope>NUCLEOTIDE SEQUENCE [LARGE SCALE GENOMIC DNA]</scope>
    <source>
        <strain evidence="8">cv. Morex</strain>
    </source>
</reference>
<dbReference type="EnsemblPlants" id="HORVU.MOREX.r3.2HG0211380.1">
    <property type="protein sequence ID" value="HORVU.MOREX.r3.2HG0211380.1.CDS1"/>
    <property type="gene ID" value="HORVU.MOREX.r3.2HG0211380"/>
</dbReference>
<evidence type="ECO:0000256" key="6">
    <source>
        <dbReference type="ARBA" id="ARBA00023180"/>
    </source>
</evidence>